<dbReference type="Proteomes" id="UP000504629">
    <property type="component" value="Unplaced"/>
</dbReference>
<dbReference type="KEGG" id="bman:114252857"/>
<evidence type="ECO:0000313" key="2">
    <source>
        <dbReference type="Proteomes" id="UP000504629"/>
    </source>
</evidence>
<sequence>MIEQQMSILRKIRFYQFLERHYYWVDVTHIESPDEFYVRPVAFRNDLRFLQAPRELIKVCELQIGRIVSYKSEVVQCFVRGQLILIQMIPSGVGHEIVCDLFAMDYGFIDKQIPIWKIFKIQTKNDTLIMRQALGVKRAKMRVCAKYGNTILVDLNEGTPNDVSISIVQMNNPPSKYMVELDEEVNEVARRQLRYIRCHVGDVLHVIMRYVSTPYRFFVSDIRTYRAYIASRPDFSYYCQYQQPLTLDKVHPGLCVAIELPDEIYERAIVLTVDKKEKKILVNKIDFGEVIETTIDKLKPVKEQVFNHMPALAMCCSSSLAAPYAYELMKELEKKPEFMIRFTSIGCTFETPSLVDIIPIIE</sequence>
<dbReference type="Pfam" id="PF00567">
    <property type="entry name" value="TUDOR"/>
    <property type="match status" value="1"/>
</dbReference>
<name>A0A6J2KQU6_BOMMA</name>
<proteinExistence type="predicted"/>
<evidence type="ECO:0000259" key="1">
    <source>
        <dbReference type="PROSITE" id="PS50304"/>
    </source>
</evidence>
<evidence type="ECO:0000313" key="3">
    <source>
        <dbReference type="RefSeq" id="XP_028043332.1"/>
    </source>
</evidence>
<organism evidence="2 3">
    <name type="scientific">Bombyx mandarina</name>
    <name type="common">Wild silk moth</name>
    <name type="synonym">Wild silkworm</name>
    <dbReference type="NCBI Taxonomy" id="7092"/>
    <lineage>
        <taxon>Eukaryota</taxon>
        <taxon>Metazoa</taxon>
        <taxon>Ecdysozoa</taxon>
        <taxon>Arthropoda</taxon>
        <taxon>Hexapoda</taxon>
        <taxon>Insecta</taxon>
        <taxon>Pterygota</taxon>
        <taxon>Neoptera</taxon>
        <taxon>Endopterygota</taxon>
        <taxon>Lepidoptera</taxon>
        <taxon>Glossata</taxon>
        <taxon>Ditrysia</taxon>
        <taxon>Bombycoidea</taxon>
        <taxon>Bombycidae</taxon>
        <taxon>Bombycinae</taxon>
        <taxon>Bombyx</taxon>
    </lineage>
</organism>
<dbReference type="RefSeq" id="XP_028043332.1">
    <property type="nucleotide sequence ID" value="XM_028187531.1"/>
</dbReference>
<dbReference type="Gene3D" id="2.30.30.140">
    <property type="match status" value="1"/>
</dbReference>
<gene>
    <name evidence="3" type="primary">LOC114252857</name>
</gene>
<dbReference type="PROSITE" id="PS50304">
    <property type="entry name" value="TUDOR"/>
    <property type="match status" value="1"/>
</dbReference>
<dbReference type="OrthoDB" id="407432at2759"/>
<dbReference type="GeneID" id="114252857"/>
<accession>A0A6J2KQU6</accession>
<dbReference type="InterPro" id="IPR002999">
    <property type="entry name" value="Tudor"/>
</dbReference>
<keyword evidence="2" id="KW-1185">Reference proteome</keyword>
<dbReference type="AlphaFoldDB" id="A0A6J2KQU6"/>
<reference evidence="3" key="1">
    <citation type="submission" date="2025-08" db="UniProtKB">
        <authorList>
            <consortium name="RefSeq"/>
        </authorList>
    </citation>
    <scope>IDENTIFICATION</scope>
    <source>
        <tissue evidence="3">Silk gland</tissue>
    </source>
</reference>
<protein>
    <submittedName>
        <fullName evidence="3">Uncharacterized protein LOC114252857</fullName>
    </submittedName>
</protein>
<feature type="domain" description="Tudor" evidence="1">
    <location>
        <begin position="248"/>
        <end position="308"/>
    </location>
</feature>
<dbReference type="SUPFAM" id="SSF63748">
    <property type="entry name" value="Tudor/PWWP/MBT"/>
    <property type="match status" value="1"/>
</dbReference>